<dbReference type="Pfam" id="PF06527">
    <property type="entry name" value="TniQ"/>
    <property type="match status" value="1"/>
</dbReference>
<evidence type="ECO:0000313" key="2">
    <source>
        <dbReference type="EMBL" id="SEB66103.1"/>
    </source>
</evidence>
<organism evidence="2 3">
    <name type="scientific">Rhodococcus koreensis</name>
    <dbReference type="NCBI Taxonomy" id="99653"/>
    <lineage>
        <taxon>Bacteria</taxon>
        <taxon>Bacillati</taxon>
        <taxon>Actinomycetota</taxon>
        <taxon>Actinomycetes</taxon>
        <taxon>Mycobacteriales</taxon>
        <taxon>Nocardiaceae</taxon>
        <taxon>Rhodococcus</taxon>
    </lineage>
</organism>
<name>A0A1H4L5X9_9NOCA</name>
<feature type="domain" description="TniQ" evidence="1">
    <location>
        <begin position="12"/>
        <end position="147"/>
    </location>
</feature>
<dbReference type="AlphaFoldDB" id="A0A1H4L5X9"/>
<protein>
    <submittedName>
        <fullName evidence="2">TniQ protein</fullName>
    </submittedName>
</protein>
<keyword evidence="3" id="KW-1185">Reference proteome</keyword>
<dbReference type="EMBL" id="FNSV01000005">
    <property type="protein sequence ID" value="SEB66103.1"/>
    <property type="molecule type" value="Genomic_DNA"/>
</dbReference>
<dbReference type="OrthoDB" id="3352000at2"/>
<evidence type="ECO:0000259" key="1">
    <source>
        <dbReference type="Pfam" id="PF06527"/>
    </source>
</evidence>
<sequence>MTLWQQPAQLLPVRVRPIGAETVVSYVFRLAAANALARPTTLLRALGEPINGRPCAPMIHNRDVTLNAPALARLETFTGLPADQLRKALPSLSNPRADPLSHTGPTIRVFRSAAIRDHCHACIDRIPGRPQVRVHDRDAPSICRRHRRWIETTSYFPDQIDLSANIEIITAHRRLSRLRSTVDDHAWVRQQLRHASWIVLDWHLARAPFSPSYYTFRNLHTRWDKRAATLPRSRITTTLVVIPEIVTLAEILCDLEWRRHVAMADDDHDVAPFYHHVGRRLGQPERFGDRLSYSTWIEPLKSWVIEHRKLFQTFREKHWKRVHTHRPYDPYYSNAILPTIRHFK</sequence>
<proteinExistence type="predicted"/>
<dbReference type="Proteomes" id="UP000183561">
    <property type="component" value="Unassembled WGS sequence"/>
</dbReference>
<gene>
    <name evidence="2" type="ORF">SAMN04490239_1107</name>
</gene>
<evidence type="ECO:0000313" key="3">
    <source>
        <dbReference type="Proteomes" id="UP000183561"/>
    </source>
</evidence>
<dbReference type="RefSeq" id="WP_072950710.1">
    <property type="nucleotide sequence ID" value="NZ_FNSV01000005.1"/>
</dbReference>
<reference evidence="3" key="1">
    <citation type="submission" date="2016-10" db="EMBL/GenBank/DDBJ databases">
        <authorList>
            <person name="Varghese N."/>
            <person name="Submissions S."/>
        </authorList>
    </citation>
    <scope>NUCLEOTIDE SEQUENCE [LARGE SCALE GENOMIC DNA]</scope>
    <source>
        <strain evidence="3">DSM 44498</strain>
    </source>
</reference>
<dbReference type="InterPro" id="IPR009492">
    <property type="entry name" value="TniQ"/>
</dbReference>
<accession>A0A1H4L5X9</accession>